<dbReference type="UniPathway" id="UPA00606"/>
<evidence type="ECO:0000256" key="2">
    <source>
        <dbReference type="ARBA" id="ARBA00022679"/>
    </source>
</evidence>
<comment type="miscellaneous">
    <text evidence="3">Although this enzyme belongs to the family of MTA phosphorylases based on sequence homology, it has been shown that conserved amino acid substitutions in the substrate binding pocket convert the substrate specificity of this enzyme from 6-aminopurines to 6-oxopurines.</text>
</comment>
<feature type="site" description="Important for substrate specificity" evidence="3">
    <location>
        <position position="168"/>
    </location>
</feature>
<dbReference type="OrthoDB" id="1523230at2"/>
<dbReference type="GO" id="GO:0006166">
    <property type="term" value="P:purine ribonucleoside salvage"/>
    <property type="evidence" value="ECO:0007669"/>
    <property type="project" value="UniProtKB-UniRule"/>
</dbReference>
<comment type="catalytic activity">
    <reaction evidence="3">
        <text>S-methyl-5'-thioinosine + phosphate = 5-(methylsulfanyl)-alpha-D-ribose 1-phosphate + hypoxanthine</text>
        <dbReference type="Rhea" id="RHEA:30643"/>
        <dbReference type="ChEBI" id="CHEBI:17368"/>
        <dbReference type="ChEBI" id="CHEBI:43474"/>
        <dbReference type="ChEBI" id="CHEBI:48595"/>
        <dbReference type="ChEBI" id="CHEBI:58533"/>
        <dbReference type="EC" id="2.4.2.44"/>
    </reaction>
</comment>
<dbReference type="EMBL" id="CBTK010000267">
    <property type="protein sequence ID" value="CDH46533.1"/>
    <property type="molecule type" value="Genomic_DNA"/>
</dbReference>
<keyword evidence="6" id="KW-1185">Reference proteome</keyword>
<dbReference type="GO" id="GO:0005829">
    <property type="term" value="C:cytosol"/>
    <property type="evidence" value="ECO:0007669"/>
    <property type="project" value="TreeGrafter"/>
</dbReference>
<feature type="site" description="Important for substrate specificity" evidence="3">
    <location>
        <position position="222"/>
    </location>
</feature>
<comment type="caution">
    <text evidence="3">Lacks conserved residue(s) required for the propagation of feature annotation.</text>
</comment>
<dbReference type="RefSeq" id="WP_034435228.1">
    <property type="nucleotide sequence ID" value="NZ_CBTK010000267.1"/>
</dbReference>
<evidence type="ECO:0000313" key="6">
    <source>
        <dbReference type="Proteomes" id="UP000019184"/>
    </source>
</evidence>
<dbReference type="GO" id="GO:0019509">
    <property type="term" value="P:L-methionine salvage from methylthioadenosine"/>
    <property type="evidence" value="ECO:0007669"/>
    <property type="project" value="TreeGrafter"/>
</dbReference>
<dbReference type="InterPro" id="IPR000845">
    <property type="entry name" value="Nucleoside_phosphorylase_d"/>
</dbReference>
<dbReference type="NCBIfam" id="NF006599">
    <property type="entry name" value="PRK09136.1"/>
    <property type="match status" value="1"/>
</dbReference>
<comment type="similarity">
    <text evidence="3">Belongs to the PNP/MTAP phosphorylase family. MTAP subfamily.</text>
</comment>
<comment type="caution">
    <text evidence="5">The sequence shown here is derived from an EMBL/GenBank/DDBJ whole genome shotgun (WGS) entry which is preliminary data.</text>
</comment>
<evidence type="ECO:0000313" key="5">
    <source>
        <dbReference type="EMBL" id="CDH46533.1"/>
    </source>
</evidence>
<feature type="binding site" evidence="3">
    <location>
        <position position="187"/>
    </location>
    <ligand>
        <name>phosphate</name>
        <dbReference type="ChEBI" id="CHEBI:43474"/>
    </ligand>
</feature>
<comment type="subunit">
    <text evidence="3">Homotrimer.</text>
</comment>
<dbReference type="GO" id="GO:0017061">
    <property type="term" value="F:S-methyl-5-thioadenosine phosphorylase activity"/>
    <property type="evidence" value="ECO:0007669"/>
    <property type="project" value="InterPro"/>
</dbReference>
<dbReference type="CDD" id="cd09010">
    <property type="entry name" value="MTAP_SsMTAPII_like_MTIP"/>
    <property type="match status" value="1"/>
</dbReference>
<dbReference type="NCBIfam" id="TIGR01694">
    <property type="entry name" value="MTAP"/>
    <property type="match status" value="1"/>
</dbReference>
<dbReference type="Proteomes" id="UP000019184">
    <property type="component" value="Unassembled WGS sequence"/>
</dbReference>
<evidence type="ECO:0000256" key="1">
    <source>
        <dbReference type="ARBA" id="ARBA00022676"/>
    </source>
</evidence>
<protein>
    <recommendedName>
        <fullName evidence="3">Probable S-methyl-5'-thioinosine phosphorylase</fullName>
        <ecNumber evidence="3">2.4.2.44</ecNumber>
    </recommendedName>
    <alternativeName>
        <fullName evidence="3">5'-methylthioinosine phosphorylase</fullName>
        <shortName evidence="3">MTI phosphorylase</shortName>
        <shortName evidence="3">MTIP</shortName>
    </alternativeName>
</protein>
<feature type="binding site" evidence="3">
    <location>
        <position position="186"/>
    </location>
    <ligand>
        <name>substrate</name>
    </ligand>
</feature>
<reference evidence="5 6" key="1">
    <citation type="journal article" date="2014" name="ISME J.">
        <title>Candidatus Competibacter-lineage genomes retrieved from metagenomes reveal functional metabolic diversity.</title>
        <authorList>
            <person name="McIlroy S.J."/>
            <person name="Albertsen M."/>
            <person name="Andresen E.K."/>
            <person name="Saunders A.M."/>
            <person name="Kristiansen R."/>
            <person name="Stokholm-Bjerregaard M."/>
            <person name="Nielsen K.L."/>
            <person name="Nielsen P.H."/>
        </authorList>
    </citation>
    <scope>NUCLEOTIDE SEQUENCE [LARGE SCALE GENOMIC DNA]</scope>
    <source>
        <strain evidence="5 6">Run_B_J11</strain>
    </source>
</reference>
<dbReference type="SUPFAM" id="SSF53167">
    <property type="entry name" value="Purine and uridine phosphorylases"/>
    <property type="match status" value="1"/>
</dbReference>
<name>A0A7U7GDR7_9GAMM</name>
<evidence type="ECO:0000256" key="3">
    <source>
        <dbReference type="HAMAP-Rule" id="MF_01963"/>
    </source>
</evidence>
<dbReference type="EC" id="2.4.2.44" evidence="3"/>
<keyword evidence="1 3" id="KW-0328">Glycosyltransferase</keyword>
<gene>
    <name evidence="5" type="ORF">BN874_510004</name>
</gene>
<dbReference type="PANTHER" id="PTHR42679">
    <property type="entry name" value="S-METHYL-5'-THIOADENOSINE PHOSPHORYLASE"/>
    <property type="match status" value="1"/>
</dbReference>
<dbReference type="Gene3D" id="3.40.50.1580">
    <property type="entry name" value="Nucleoside phosphorylase domain"/>
    <property type="match status" value="1"/>
</dbReference>
<proteinExistence type="inferred from homology"/>
<evidence type="ECO:0000259" key="4">
    <source>
        <dbReference type="Pfam" id="PF01048"/>
    </source>
</evidence>
<organism evidence="5 6">
    <name type="scientific">Candidatus Contendobacter odensis Run_B_J11</name>
    <dbReference type="NCBI Taxonomy" id="1400861"/>
    <lineage>
        <taxon>Bacteria</taxon>
        <taxon>Pseudomonadati</taxon>
        <taxon>Pseudomonadota</taxon>
        <taxon>Gammaproteobacteria</taxon>
        <taxon>Candidatus Competibacteraceae</taxon>
        <taxon>Candidatus Contendibacter</taxon>
    </lineage>
</organism>
<feature type="binding site" evidence="3">
    <location>
        <position position="11"/>
    </location>
    <ligand>
        <name>phosphate</name>
        <dbReference type="ChEBI" id="CHEBI:43474"/>
    </ligand>
</feature>
<feature type="binding site" evidence="3">
    <location>
        <begin position="53"/>
        <end position="54"/>
    </location>
    <ligand>
        <name>phosphate</name>
        <dbReference type="ChEBI" id="CHEBI:43474"/>
    </ligand>
</feature>
<accession>A0A7U7GDR7</accession>
<dbReference type="HAMAP" id="MF_01963">
    <property type="entry name" value="MTAP"/>
    <property type="match status" value="1"/>
</dbReference>
<feature type="binding site" evidence="3">
    <location>
        <begin position="210"/>
        <end position="212"/>
    </location>
    <ligand>
        <name>substrate</name>
    </ligand>
</feature>
<keyword evidence="2 3" id="KW-0808">Transferase</keyword>
<dbReference type="AlphaFoldDB" id="A0A7U7GDR7"/>
<comment type="function">
    <text evidence="3">Catalyzes the reversible phosphorylation of S-methyl-5'-thioinosine (MTI) to hypoxanthine and 5-methylthioribose-1-phosphate. Involved in the breakdown of S-methyl-5'-thioadenosine (MTA), a major by-product of polyamine biosynthesis. Catabolism of (MTA) occurs via deamination to MTI and phosphorolysis to hypoxanthine.</text>
</comment>
<keyword evidence="3" id="KW-0660">Purine salvage</keyword>
<comment type="pathway">
    <text evidence="3">Purine metabolism; purine nucleoside salvage.</text>
</comment>
<dbReference type="InterPro" id="IPR010044">
    <property type="entry name" value="MTAP"/>
</dbReference>
<sequence length="250" mass="27237">MTAPMAVIGGTGLASLDTLKIAHRETRATPYGEPSSPLIWGELAGQTVVFLARHGQHHTIPPHKINYRANLWVLHHVGVRQVIAVAAVGGIRADMGPGTLAFPDQIVDYTWGRHSTFFDKDLSHVTHIDFTEPYSAALRERLIQAARDLQLDARETCTYAAMQGPRLETAAEIRRLERDGCDIVGMTGMPEAALARELGLRYAACAVVANWAAGKVPGEITMAEIERNLVAGMDKVKTLLMRVIPVLESA</sequence>
<dbReference type="PANTHER" id="PTHR42679:SF2">
    <property type="entry name" value="S-METHYL-5'-THIOADENOSINE PHOSPHORYLASE"/>
    <property type="match status" value="1"/>
</dbReference>
<dbReference type="InterPro" id="IPR035994">
    <property type="entry name" value="Nucleoside_phosphorylase_sf"/>
</dbReference>
<dbReference type="Pfam" id="PF01048">
    <property type="entry name" value="PNP_UDP_1"/>
    <property type="match status" value="1"/>
</dbReference>
<feature type="domain" description="Nucleoside phosphorylase" evidence="4">
    <location>
        <begin position="5"/>
        <end position="244"/>
    </location>
</feature>